<dbReference type="InterPro" id="IPR015424">
    <property type="entry name" value="PyrdxlP-dep_Trfase"/>
</dbReference>
<dbReference type="GO" id="GO:0008483">
    <property type="term" value="F:transaminase activity"/>
    <property type="evidence" value="ECO:0007669"/>
    <property type="project" value="UniProtKB-KW"/>
</dbReference>
<evidence type="ECO:0000256" key="1">
    <source>
        <dbReference type="ARBA" id="ARBA00022898"/>
    </source>
</evidence>
<reference evidence="5 6" key="1">
    <citation type="submission" date="2017-07" db="EMBL/GenBank/DDBJ databases">
        <title>Leptospira spp. isolated from tropical soils.</title>
        <authorList>
            <person name="Thibeaux R."/>
            <person name="Iraola G."/>
            <person name="Ferres I."/>
            <person name="Bierque E."/>
            <person name="Girault D."/>
            <person name="Soupe-Gilbert M.-E."/>
            <person name="Picardeau M."/>
            <person name="Goarant C."/>
        </authorList>
    </citation>
    <scope>NUCLEOTIDE SEQUENCE [LARGE SCALE GENOMIC DNA]</scope>
    <source>
        <strain evidence="4 6">FH1-B-B1</strain>
        <strain evidence="3 5">FH1-B-C1</strain>
    </source>
</reference>
<keyword evidence="4" id="KW-0808">Transferase</keyword>
<dbReference type="OrthoDB" id="9804366at2"/>
<dbReference type="Gene3D" id="3.40.640.10">
    <property type="entry name" value="Type I PLP-dependent aspartate aminotransferase-like (Major domain)"/>
    <property type="match status" value="1"/>
</dbReference>
<dbReference type="PANTHER" id="PTHR43586">
    <property type="entry name" value="CYSTEINE DESULFURASE"/>
    <property type="match status" value="1"/>
</dbReference>
<accession>A0A2M9ZPG5</accession>
<dbReference type="InterPro" id="IPR015422">
    <property type="entry name" value="PyrdxlP-dep_Trfase_small"/>
</dbReference>
<dbReference type="Proteomes" id="UP000231962">
    <property type="component" value="Unassembled WGS sequence"/>
</dbReference>
<comment type="caution">
    <text evidence="4">The sequence shown here is derived from an EMBL/GenBank/DDBJ whole genome shotgun (WGS) entry which is preliminary data.</text>
</comment>
<dbReference type="SUPFAM" id="SSF53383">
    <property type="entry name" value="PLP-dependent transferases"/>
    <property type="match status" value="1"/>
</dbReference>
<feature type="domain" description="Aminotransferase class V" evidence="2">
    <location>
        <begin position="23"/>
        <end position="374"/>
    </location>
</feature>
<dbReference type="Pfam" id="PF00266">
    <property type="entry name" value="Aminotran_5"/>
    <property type="match status" value="1"/>
</dbReference>
<proteinExistence type="predicted"/>
<dbReference type="Gene3D" id="3.90.1150.10">
    <property type="entry name" value="Aspartate Aminotransferase, domain 1"/>
    <property type="match status" value="1"/>
</dbReference>
<keyword evidence="1" id="KW-0663">Pyridoxal phosphate</keyword>
<name>A0A2M9ZPG5_9LEPT</name>
<dbReference type="InterPro" id="IPR015421">
    <property type="entry name" value="PyrdxlP-dep_Trfase_major"/>
</dbReference>
<dbReference type="EMBL" id="NPDZ01000003">
    <property type="protein sequence ID" value="PJZ73859.1"/>
    <property type="molecule type" value="Genomic_DNA"/>
</dbReference>
<evidence type="ECO:0000313" key="6">
    <source>
        <dbReference type="Proteomes" id="UP000231990"/>
    </source>
</evidence>
<evidence type="ECO:0000313" key="3">
    <source>
        <dbReference type="EMBL" id="PJZ70648.1"/>
    </source>
</evidence>
<keyword evidence="5" id="KW-1185">Reference proteome</keyword>
<protein>
    <submittedName>
        <fullName evidence="4">Aminotransferase</fullName>
    </submittedName>
</protein>
<dbReference type="InterPro" id="IPR000192">
    <property type="entry name" value="Aminotrans_V_dom"/>
</dbReference>
<dbReference type="PANTHER" id="PTHR43586:SF15">
    <property type="entry name" value="BLR3095 PROTEIN"/>
    <property type="match status" value="1"/>
</dbReference>
<sequence>MKTKPAFDWAKIQEIYPINREMIWLNNCGTTPCNTETIRALNEYLEGYSKRGGLTDVRRYPSVKKAIRTILSELLGCDPEELSLIHHTNEGMNFISLGLKLKAGDEILLLENEYPSNIYPWEHWRDRGVSISSVPMSETPEGFLENLKASITANTKVVSLSAVHWCTGMPFPLEEIGSILKDRNIEFVLDGAQGVGLLPVKPREFGISYMSFPAWKWLLGPLGLGVLYVAKEKLENLYFPFKGTSSVVNDEVYLPYREELKGTDRYEISTVNFIDWVYFQSTLEMLNDITFPIVMNRVYEIADYLSERLREAGWKLASDHFPDFKTGIVVAEKEGTSAEEVVHNLKKNGVMCAYRLGRVRFSPHIYNTKEQIGRVLELLPK</sequence>
<dbReference type="EMBL" id="NPDY01000002">
    <property type="protein sequence ID" value="PJZ70648.1"/>
    <property type="molecule type" value="Genomic_DNA"/>
</dbReference>
<evidence type="ECO:0000259" key="2">
    <source>
        <dbReference type="Pfam" id="PF00266"/>
    </source>
</evidence>
<dbReference type="Proteomes" id="UP000231990">
    <property type="component" value="Unassembled WGS sequence"/>
</dbReference>
<dbReference type="AlphaFoldDB" id="A0A2M9ZPG5"/>
<organism evidence="4 6">
    <name type="scientific">Leptospira perolatii</name>
    <dbReference type="NCBI Taxonomy" id="2023191"/>
    <lineage>
        <taxon>Bacteria</taxon>
        <taxon>Pseudomonadati</taxon>
        <taxon>Spirochaetota</taxon>
        <taxon>Spirochaetia</taxon>
        <taxon>Leptospirales</taxon>
        <taxon>Leptospiraceae</taxon>
        <taxon>Leptospira</taxon>
    </lineage>
</organism>
<dbReference type="RefSeq" id="WP_100712655.1">
    <property type="nucleotide sequence ID" value="NZ_NPDY01000002.1"/>
</dbReference>
<keyword evidence="4" id="KW-0032">Aminotransferase</keyword>
<gene>
    <name evidence="3" type="ORF">CH360_03695</name>
    <name evidence="4" type="ORF">CH373_06835</name>
</gene>
<evidence type="ECO:0000313" key="5">
    <source>
        <dbReference type="Proteomes" id="UP000231962"/>
    </source>
</evidence>
<evidence type="ECO:0000313" key="4">
    <source>
        <dbReference type="EMBL" id="PJZ73859.1"/>
    </source>
</evidence>